<evidence type="ECO:0000256" key="12">
    <source>
        <dbReference type="ARBA" id="ARBA00047318"/>
    </source>
</evidence>
<dbReference type="PIRSF" id="PIRSF000447">
    <property type="entry name" value="KAS_II"/>
    <property type="match status" value="1"/>
</dbReference>
<dbReference type="SMART" id="SM00825">
    <property type="entry name" value="PKS_KS"/>
    <property type="match status" value="1"/>
</dbReference>
<dbReference type="EC" id="2.3.1.179" evidence="3 14"/>
<dbReference type="RefSeq" id="WP_317981412.1">
    <property type="nucleotide sequence ID" value="NZ_BTCL01000020.1"/>
</dbReference>
<sequence length="420" mass="45054">MRHHVRTDFERVVVTGMGAVTPIGNSVDQFWNALIRGESGITEVKEFPVNNLKSRIAGIVKHFNVDSLIGRNGSKKIDRFCQFALVASDQAIKDSGLPLEQMNRSRIGIYVGSAAGGIKTLLEQAEINEVRGPHRVSPALSAMMISNMAPALISMKYGIYGPTISPVTACSIGNTAIGEAYRSIRYGELDAVIAGATEAPINNLSLASFGNAAAISSRNHEPTRASRPFDANRDGFVLAEGAGILVLESLTHALQRGAYIHAEVIGYGTSSDAFHMVMPHPEGVGAYNAMKMAIQEAKINLGDIDVISAHATSTRAGDRIETLAIKKLFGERAARIPITGNKSMTGHSMGASSSLEAIALIKTLQHNIIPPTINQEEQDPECDLDYVPNFARENKMRIGISNSFGFGGHNAVIAMRAFNN</sequence>
<evidence type="ECO:0000256" key="13">
    <source>
        <dbReference type="ARBA" id="ARBA00047659"/>
    </source>
</evidence>
<organism evidence="17 18">
    <name type="scientific">Paenibacillus glycanilyticus</name>
    <dbReference type="NCBI Taxonomy" id="126569"/>
    <lineage>
        <taxon>Bacteria</taxon>
        <taxon>Bacillati</taxon>
        <taxon>Bacillota</taxon>
        <taxon>Bacilli</taxon>
        <taxon>Bacillales</taxon>
        <taxon>Paenibacillaceae</taxon>
        <taxon>Paenibacillus</taxon>
    </lineage>
</organism>
<proteinExistence type="inferred from homology"/>
<evidence type="ECO:0000313" key="18">
    <source>
        <dbReference type="Proteomes" id="UP001285921"/>
    </source>
</evidence>
<dbReference type="InterPro" id="IPR014030">
    <property type="entry name" value="Ketoacyl_synth_N"/>
</dbReference>
<keyword evidence="9 14" id="KW-0275">Fatty acid biosynthesis</keyword>
<comment type="catalytic activity">
    <reaction evidence="12 14">
        <text>(9Z)-hexadecenoyl-[ACP] + malonyl-[ACP] + H(+) = 3-oxo-(11Z)-octadecenoyl-[ACP] + holo-[ACP] + CO2</text>
        <dbReference type="Rhea" id="RHEA:55040"/>
        <dbReference type="Rhea" id="RHEA-COMP:9623"/>
        <dbReference type="Rhea" id="RHEA-COMP:9685"/>
        <dbReference type="Rhea" id="RHEA-COMP:10800"/>
        <dbReference type="Rhea" id="RHEA-COMP:14074"/>
        <dbReference type="ChEBI" id="CHEBI:15378"/>
        <dbReference type="ChEBI" id="CHEBI:16526"/>
        <dbReference type="ChEBI" id="CHEBI:64479"/>
        <dbReference type="ChEBI" id="CHEBI:78449"/>
        <dbReference type="ChEBI" id="CHEBI:83989"/>
        <dbReference type="ChEBI" id="CHEBI:138538"/>
        <dbReference type="EC" id="2.3.1.179"/>
    </reaction>
</comment>
<evidence type="ECO:0000256" key="1">
    <source>
        <dbReference type="ARBA" id="ARBA00005194"/>
    </source>
</evidence>
<dbReference type="InterPro" id="IPR014031">
    <property type="entry name" value="Ketoacyl_synth_C"/>
</dbReference>
<keyword evidence="5 14" id="KW-0444">Lipid biosynthesis</keyword>
<dbReference type="InterPro" id="IPR016039">
    <property type="entry name" value="Thiolase-like"/>
</dbReference>
<keyword evidence="10 14" id="KW-0012">Acyltransferase</keyword>
<dbReference type="EMBL" id="BTCL01000020">
    <property type="protein sequence ID" value="GMK47453.1"/>
    <property type="molecule type" value="Genomic_DNA"/>
</dbReference>
<evidence type="ECO:0000313" key="17">
    <source>
        <dbReference type="EMBL" id="GMK47453.1"/>
    </source>
</evidence>
<evidence type="ECO:0000256" key="3">
    <source>
        <dbReference type="ARBA" id="ARBA00012356"/>
    </source>
</evidence>
<evidence type="ECO:0000256" key="7">
    <source>
        <dbReference type="ARBA" id="ARBA00022832"/>
    </source>
</evidence>
<comment type="function">
    <text evidence="11 14">Involved in the type II fatty acid elongation cycle. Catalyzes the elongation of a wide range of acyl-ACP by the addition of two carbons from malonyl-ACP to an acyl acceptor. Can efficiently catalyze the conversion of palmitoleoyl-ACP (cis-hexadec-9-enoyl-ACP) to cis-vaccenoyl-ACP (cis-octadec-11-enoyl-ACP), an essential step in the thermal regulation of fatty acid composition.</text>
</comment>
<comment type="similarity">
    <text evidence="2 14 15">Belongs to the thiolase-like superfamily. Beta-ketoacyl-ACP synthases family.</text>
</comment>
<evidence type="ECO:0000256" key="14">
    <source>
        <dbReference type="PIRNR" id="PIRNR000447"/>
    </source>
</evidence>
<dbReference type="Pfam" id="PF02801">
    <property type="entry name" value="Ketoacyl-synt_C"/>
    <property type="match status" value="1"/>
</dbReference>
<evidence type="ECO:0000256" key="5">
    <source>
        <dbReference type="ARBA" id="ARBA00022516"/>
    </source>
</evidence>
<evidence type="ECO:0000259" key="16">
    <source>
        <dbReference type="PROSITE" id="PS52004"/>
    </source>
</evidence>
<keyword evidence="7" id="KW-0276">Fatty acid metabolism</keyword>
<dbReference type="NCBIfam" id="TIGR03150">
    <property type="entry name" value="fabF"/>
    <property type="match status" value="1"/>
</dbReference>
<dbReference type="NCBIfam" id="NF005589">
    <property type="entry name" value="PRK07314.1"/>
    <property type="match status" value="1"/>
</dbReference>
<evidence type="ECO:0000256" key="6">
    <source>
        <dbReference type="ARBA" id="ARBA00022679"/>
    </source>
</evidence>
<dbReference type="SUPFAM" id="SSF53901">
    <property type="entry name" value="Thiolase-like"/>
    <property type="match status" value="2"/>
</dbReference>
<evidence type="ECO:0000256" key="2">
    <source>
        <dbReference type="ARBA" id="ARBA00008467"/>
    </source>
</evidence>
<dbReference type="InterPro" id="IPR020841">
    <property type="entry name" value="PKS_Beta-ketoAc_synthase_dom"/>
</dbReference>
<evidence type="ECO:0000256" key="10">
    <source>
        <dbReference type="ARBA" id="ARBA00023315"/>
    </source>
</evidence>
<comment type="catalytic activity">
    <reaction evidence="13 14">
        <text>a fatty acyl-[ACP] + malonyl-[ACP] + H(+) = a 3-oxoacyl-[ACP] + holo-[ACP] + CO2</text>
        <dbReference type="Rhea" id="RHEA:22836"/>
        <dbReference type="Rhea" id="RHEA-COMP:9623"/>
        <dbReference type="Rhea" id="RHEA-COMP:9685"/>
        <dbReference type="Rhea" id="RHEA-COMP:9916"/>
        <dbReference type="Rhea" id="RHEA-COMP:14125"/>
        <dbReference type="ChEBI" id="CHEBI:15378"/>
        <dbReference type="ChEBI" id="CHEBI:16526"/>
        <dbReference type="ChEBI" id="CHEBI:64479"/>
        <dbReference type="ChEBI" id="CHEBI:78449"/>
        <dbReference type="ChEBI" id="CHEBI:78776"/>
        <dbReference type="ChEBI" id="CHEBI:138651"/>
    </reaction>
</comment>
<accession>A0ABQ6NSC1</accession>
<dbReference type="CDD" id="cd00834">
    <property type="entry name" value="KAS_I_II"/>
    <property type="match status" value="1"/>
</dbReference>
<keyword evidence="6 14" id="KW-0808">Transferase</keyword>
<evidence type="ECO:0000256" key="4">
    <source>
        <dbReference type="ARBA" id="ARBA00014657"/>
    </source>
</evidence>
<gene>
    <name evidence="17" type="primary">fabB</name>
    <name evidence="17" type="ORF">PghCCS26_45830</name>
</gene>
<evidence type="ECO:0000256" key="11">
    <source>
        <dbReference type="ARBA" id="ARBA00024006"/>
    </source>
</evidence>
<keyword evidence="8" id="KW-0443">Lipid metabolism</keyword>
<reference evidence="17 18" key="1">
    <citation type="submission" date="2023-05" db="EMBL/GenBank/DDBJ databases">
        <title>Draft genome of Paenibacillus sp. CCS26.</title>
        <authorList>
            <person name="Akita H."/>
            <person name="Shinto Y."/>
            <person name="Kimura Z."/>
        </authorList>
    </citation>
    <scope>NUCLEOTIDE SEQUENCE [LARGE SCALE GENOMIC DNA]</scope>
    <source>
        <strain evidence="17 18">CCS26</strain>
    </source>
</reference>
<feature type="domain" description="Ketosynthase family 3 (KS3)" evidence="16">
    <location>
        <begin position="9"/>
        <end position="417"/>
    </location>
</feature>
<dbReference type="InterPro" id="IPR017568">
    <property type="entry name" value="3-oxoacyl-ACP_synth-2"/>
</dbReference>
<dbReference type="PANTHER" id="PTHR11712">
    <property type="entry name" value="POLYKETIDE SYNTHASE-RELATED"/>
    <property type="match status" value="1"/>
</dbReference>
<dbReference type="Pfam" id="PF00109">
    <property type="entry name" value="ketoacyl-synt"/>
    <property type="match status" value="1"/>
</dbReference>
<comment type="pathway">
    <text evidence="1 14">Lipid metabolism; fatty acid biosynthesis.</text>
</comment>
<evidence type="ECO:0000256" key="8">
    <source>
        <dbReference type="ARBA" id="ARBA00023098"/>
    </source>
</evidence>
<dbReference type="InterPro" id="IPR000794">
    <property type="entry name" value="Beta-ketoacyl_synthase"/>
</dbReference>
<dbReference type="Proteomes" id="UP001285921">
    <property type="component" value="Unassembled WGS sequence"/>
</dbReference>
<name>A0ABQ6NSC1_9BACL</name>
<comment type="caution">
    <text evidence="17">The sequence shown here is derived from an EMBL/GenBank/DDBJ whole genome shotgun (WGS) entry which is preliminary data.</text>
</comment>
<evidence type="ECO:0000256" key="9">
    <source>
        <dbReference type="ARBA" id="ARBA00023160"/>
    </source>
</evidence>
<dbReference type="Gene3D" id="3.40.47.10">
    <property type="match status" value="1"/>
</dbReference>
<keyword evidence="18" id="KW-1185">Reference proteome</keyword>
<dbReference type="PANTHER" id="PTHR11712:SF336">
    <property type="entry name" value="3-OXOACYL-[ACYL-CARRIER-PROTEIN] SYNTHASE, MITOCHONDRIAL"/>
    <property type="match status" value="1"/>
</dbReference>
<protein>
    <recommendedName>
        <fullName evidence="4 14">3-oxoacyl-[acyl-carrier-protein] synthase 2</fullName>
        <ecNumber evidence="3 14">2.3.1.179</ecNumber>
    </recommendedName>
</protein>
<evidence type="ECO:0000256" key="15">
    <source>
        <dbReference type="RuleBase" id="RU003694"/>
    </source>
</evidence>
<dbReference type="PROSITE" id="PS52004">
    <property type="entry name" value="KS3_2"/>
    <property type="match status" value="1"/>
</dbReference>